<evidence type="ECO:0000256" key="1">
    <source>
        <dbReference type="SAM" id="MobiDB-lite"/>
    </source>
</evidence>
<protein>
    <submittedName>
        <fullName evidence="2">Uncharacterized protein</fullName>
    </submittedName>
</protein>
<proteinExistence type="predicted"/>
<reference evidence="2" key="1">
    <citation type="submission" date="2021-06" db="EMBL/GenBank/DDBJ databases">
        <title>Parelaphostrongylus tenuis whole genome reference sequence.</title>
        <authorList>
            <person name="Garwood T.J."/>
            <person name="Larsen P.A."/>
            <person name="Fountain-Jones N.M."/>
            <person name="Garbe J.R."/>
            <person name="Macchietto M.G."/>
            <person name="Kania S.A."/>
            <person name="Gerhold R.W."/>
            <person name="Richards J.E."/>
            <person name="Wolf T.M."/>
        </authorList>
    </citation>
    <scope>NUCLEOTIDE SEQUENCE</scope>
    <source>
        <strain evidence="2">MNPRO001-30</strain>
        <tissue evidence="2">Meninges</tissue>
    </source>
</reference>
<gene>
    <name evidence="2" type="ORF">KIN20_033519</name>
</gene>
<organism evidence="2 3">
    <name type="scientific">Parelaphostrongylus tenuis</name>
    <name type="common">Meningeal worm</name>
    <dbReference type="NCBI Taxonomy" id="148309"/>
    <lineage>
        <taxon>Eukaryota</taxon>
        <taxon>Metazoa</taxon>
        <taxon>Ecdysozoa</taxon>
        <taxon>Nematoda</taxon>
        <taxon>Chromadorea</taxon>
        <taxon>Rhabditida</taxon>
        <taxon>Rhabditina</taxon>
        <taxon>Rhabditomorpha</taxon>
        <taxon>Strongyloidea</taxon>
        <taxon>Metastrongylidae</taxon>
        <taxon>Parelaphostrongylus</taxon>
    </lineage>
</organism>
<dbReference type="AlphaFoldDB" id="A0AAD5R8I3"/>
<comment type="caution">
    <text evidence="2">The sequence shown here is derived from an EMBL/GenBank/DDBJ whole genome shotgun (WGS) entry which is preliminary data.</text>
</comment>
<name>A0AAD5R8I3_PARTN</name>
<dbReference type="EMBL" id="JAHQIW010007000">
    <property type="protein sequence ID" value="KAJ1371552.1"/>
    <property type="molecule type" value="Genomic_DNA"/>
</dbReference>
<sequence>MEVEESDMPVESSSSLQSLDDIYTVFSNSKGPEAFDDSGSGDESSTGDDAGSPTAMTDRSYCHLRPSARQFIGGVRPVELVGSECYRMPHGFQKEATSPCRPFVAHTYSPSSFEGVDVRNKMSSAPNTQVSTNSGKRGPLEGFTLMIGENILRFRIVKAPEPWSTSSACRCLLCGKMLQDESEWETHESVS</sequence>
<feature type="compositionally biased region" description="Low complexity" evidence="1">
    <location>
        <begin position="41"/>
        <end position="52"/>
    </location>
</feature>
<evidence type="ECO:0000313" key="3">
    <source>
        <dbReference type="Proteomes" id="UP001196413"/>
    </source>
</evidence>
<dbReference type="Proteomes" id="UP001196413">
    <property type="component" value="Unassembled WGS sequence"/>
</dbReference>
<keyword evidence="3" id="KW-1185">Reference proteome</keyword>
<feature type="region of interest" description="Disordered" evidence="1">
    <location>
        <begin position="27"/>
        <end position="59"/>
    </location>
</feature>
<evidence type="ECO:0000313" key="2">
    <source>
        <dbReference type="EMBL" id="KAJ1371552.1"/>
    </source>
</evidence>
<accession>A0AAD5R8I3</accession>
<feature type="non-terminal residue" evidence="2">
    <location>
        <position position="1"/>
    </location>
</feature>